<evidence type="ECO:0000256" key="13">
    <source>
        <dbReference type="PIRSR" id="PIRSR605493-1"/>
    </source>
</evidence>
<feature type="binding site" evidence="13">
    <location>
        <position position="108"/>
    </location>
    <ligand>
        <name>Mg(2+)</name>
        <dbReference type="ChEBI" id="CHEBI:18420"/>
    </ligand>
</feature>
<dbReference type="PANTHER" id="PTHR33254">
    <property type="entry name" value="4-HYDROXY-4-METHYL-2-OXOGLUTARATE ALDOLASE 3-RELATED"/>
    <property type="match status" value="1"/>
</dbReference>
<comment type="cofactor">
    <cofactor evidence="2">
        <name>a divalent metal cation</name>
        <dbReference type="ChEBI" id="CHEBI:60240"/>
    </cofactor>
</comment>
<evidence type="ECO:0000256" key="1">
    <source>
        <dbReference type="ARBA" id="ARBA00001342"/>
    </source>
</evidence>
<comment type="subunit">
    <text evidence="4">Homotrimer.</text>
</comment>
<evidence type="ECO:0000256" key="5">
    <source>
        <dbReference type="ARBA" id="ARBA00012213"/>
    </source>
</evidence>
<gene>
    <name evidence="14" type="ORF">FQ330_00180</name>
</gene>
<feature type="binding site" evidence="13">
    <location>
        <begin position="85"/>
        <end position="88"/>
    </location>
    <ligand>
        <name>substrate</name>
    </ligand>
</feature>
<evidence type="ECO:0000256" key="11">
    <source>
        <dbReference type="ARBA" id="ARBA00032305"/>
    </source>
</evidence>
<dbReference type="Pfam" id="PF03737">
    <property type="entry name" value="RraA-like"/>
    <property type="match status" value="1"/>
</dbReference>
<dbReference type="EMBL" id="VOIR01000001">
    <property type="protein sequence ID" value="KAA6437950.1"/>
    <property type="molecule type" value="Genomic_DNA"/>
</dbReference>
<organism evidence="14 15">
    <name type="scientific">Agrococcus sediminis</name>
    <dbReference type="NCBI Taxonomy" id="2599924"/>
    <lineage>
        <taxon>Bacteria</taxon>
        <taxon>Bacillati</taxon>
        <taxon>Actinomycetota</taxon>
        <taxon>Actinomycetes</taxon>
        <taxon>Micrococcales</taxon>
        <taxon>Microbacteriaceae</taxon>
        <taxon>Agrococcus</taxon>
    </lineage>
</organism>
<dbReference type="AlphaFoldDB" id="A0A5M8QSE4"/>
<evidence type="ECO:0000313" key="14">
    <source>
        <dbReference type="EMBL" id="KAA6437950.1"/>
    </source>
</evidence>
<comment type="catalytic activity">
    <reaction evidence="1">
        <text>4-hydroxy-4-methyl-2-oxoglutarate = 2 pyruvate</text>
        <dbReference type="Rhea" id="RHEA:22748"/>
        <dbReference type="ChEBI" id="CHEBI:15361"/>
        <dbReference type="ChEBI" id="CHEBI:58276"/>
        <dbReference type="EC" id="4.1.3.17"/>
    </reaction>
</comment>
<dbReference type="GO" id="GO:0047443">
    <property type="term" value="F:4-hydroxy-4-methyl-2-oxoglutarate aldolase activity"/>
    <property type="evidence" value="ECO:0007669"/>
    <property type="project" value="UniProtKB-EC"/>
</dbReference>
<name>A0A5M8QSE4_9MICO</name>
<dbReference type="InterPro" id="IPR036704">
    <property type="entry name" value="RraA/RraA-like_sf"/>
</dbReference>
<evidence type="ECO:0000256" key="6">
    <source>
        <dbReference type="ARBA" id="ARBA00012947"/>
    </source>
</evidence>
<dbReference type="GO" id="GO:0046872">
    <property type="term" value="F:metal ion binding"/>
    <property type="evidence" value="ECO:0007669"/>
    <property type="project" value="UniProtKB-KW"/>
</dbReference>
<proteinExistence type="inferred from homology"/>
<dbReference type="SUPFAM" id="SSF89562">
    <property type="entry name" value="RraA-like"/>
    <property type="match status" value="1"/>
</dbReference>
<reference evidence="14 15" key="1">
    <citation type="submission" date="2019-08" db="EMBL/GenBank/DDBJ databases">
        <title>Agrococcus lahaulensis sp. nov., isolated from a cold desert of the Indian Himalayas.</title>
        <authorList>
            <person name="Qu J.H."/>
        </authorList>
    </citation>
    <scope>NUCLEOTIDE SEQUENCE [LARGE SCALE GENOMIC DNA]</scope>
    <source>
        <strain evidence="14 15">NS18</strain>
    </source>
</reference>
<dbReference type="Gene3D" id="3.50.30.40">
    <property type="entry name" value="Ribonuclease E inhibitor RraA/RraA-like"/>
    <property type="match status" value="1"/>
</dbReference>
<dbReference type="OrthoDB" id="943692at2"/>
<evidence type="ECO:0000256" key="8">
    <source>
        <dbReference type="ARBA" id="ARBA00025046"/>
    </source>
</evidence>
<dbReference type="EC" id="4.1.3.17" evidence="5"/>
<comment type="function">
    <text evidence="8">Catalyzes the aldol cleavage of 4-hydroxy-4-methyl-2-oxoglutarate (HMG) into 2 molecules of pyruvate. Also contains a secondary oxaloacetate (OAA) decarboxylase activity due to the common pyruvate enolate transition state formed following C-C bond cleavage in the retro-aldol and decarboxylation reactions.</text>
</comment>
<dbReference type="Proteomes" id="UP000323221">
    <property type="component" value="Unassembled WGS sequence"/>
</dbReference>
<evidence type="ECO:0000256" key="9">
    <source>
        <dbReference type="ARBA" id="ARBA00029596"/>
    </source>
</evidence>
<comment type="caution">
    <text evidence="14">The sequence shown here is derived from an EMBL/GenBank/DDBJ whole genome shotgun (WGS) entry which is preliminary data.</text>
</comment>
<keyword evidence="13" id="KW-0479">Metal-binding</keyword>
<dbReference type="RefSeq" id="WP_146354231.1">
    <property type="nucleotide sequence ID" value="NZ_VOIR01000001.1"/>
</dbReference>
<comment type="cofactor">
    <cofactor evidence="13">
        <name>Mg(2+)</name>
        <dbReference type="ChEBI" id="CHEBI:18420"/>
    </cofactor>
</comment>
<dbReference type="GO" id="GO:0008948">
    <property type="term" value="F:oxaloacetate decarboxylase activity"/>
    <property type="evidence" value="ECO:0007669"/>
    <property type="project" value="UniProtKB-EC"/>
</dbReference>
<dbReference type="CDD" id="cd16841">
    <property type="entry name" value="RraA_family"/>
    <property type="match status" value="1"/>
</dbReference>
<keyword evidence="13" id="KW-0460">Magnesium</keyword>
<dbReference type="EC" id="4.1.1.112" evidence="6"/>
<evidence type="ECO:0000256" key="12">
    <source>
        <dbReference type="ARBA" id="ARBA00047973"/>
    </source>
</evidence>
<protein>
    <recommendedName>
        <fullName evidence="7">Putative 4-hydroxy-4-methyl-2-oxoglutarate aldolase</fullName>
        <ecNumber evidence="6">4.1.1.112</ecNumber>
        <ecNumber evidence="5">4.1.3.17</ecNumber>
    </recommendedName>
    <alternativeName>
        <fullName evidence="11">Oxaloacetate decarboxylase</fullName>
    </alternativeName>
    <alternativeName>
        <fullName evidence="9">Regulator of ribonuclease activity homolog</fullName>
    </alternativeName>
    <alternativeName>
        <fullName evidence="10">RraA-like protein</fullName>
    </alternativeName>
</protein>
<evidence type="ECO:0000256" key="4">
    <source>
        <dbReference type="ARBA" id="ARBA00011233"/>
    </source>
</evidence>
<accession>A0A5M8QSE4</accession>
<evidence type="ECO:0000256" key="10">
    <source>
        <dbReference type="ARBA" id="ARBA00030169"/>
    </source>
</evidence>
<dbReference type="PANTHER" id="PTHR33254:SF4">
    <property type="entry name" value="4-HYDROXY-4-METHYL-2-OXOGLUTARATE ALDOLASE 3-RELATED"/>
    <property type="match status" value="1"/>
</dbReference>
<evidence type="ECO:0000256" key="3">
    <source>
        <dbReference type="ARBA" id="ARBA00008621"/>
    </source>
</evidence>
<keyword evidence="15" id="KW-1185">Reference proteome</keyword>
<dbReference type="InterPro" id="IPR005493">
    <property type="entry name" value="RraA/RraA-like"/>
</dbReference>
<feature type="binding site" evidence="13">
    <location>
        <position position="107"/>
    </location>
    <ligand>
        <name>substrate</name>
    </ligand>
</feature>
<evidence type="ECO:0000256" key="7">
    <source>
        <dbReference type="ARBA" id="ARBA00016549"/>
    </source>
</evidence>
<evidence type="ECO:0000256" key="2">
    <source>
        <dbReference type="ARBA" id="ARBA00001968"/>
    </source>
</evidence>
<comment type="catalytic activity">
    <reaction evidence="12">
        <text>oxaloacetate + H(+) = pyruvate + CO2</text>
        <dbReference type="Rhea" id="RHEA:15641"/>
        <dbReference type="ChEBI" id="CHEBI:15361"/>
        <dbReference type="ChEBI" id="CHEBI:15378"/>
        <dbReference type="ChEBI" id="CHEBI:16452"/>
        <dbReference type="ChEBI" id="CHEBI:16526"/>
        <dbReference type="EC" id="4.1.1.112"/>
    </reaction>
</comment>
<evidence type="ECO:0000313" key="15">
    <source>
        <dbReference type="Proteomes" id="UP000323221"/>
    </source>
</evidence>
<sequence>MHELRTYRDLSTPHVADACMRLGVEVRCGPSGLRPALPGTRAVGRALPAQHVGSVDVFLEALDAAGEGDVLVVDDGGRLDRACFGDLVALEARMAGLGGIVIWGLHRDTPELREIGLPVWSLGTSPSGPADVATQPADALAVARCGEHRVTRDDLVLADDDGVILVPLADAERVAEAAAAIRDTERRQAAAMAAGTSLREQVRFGDYLDARRERGIGFREHLREVGGAIEE</sequence>
<comment type="similarity">
    <text evidence="3">Belongs to the class II aldolase/RraA-like family.</text>
</comment>